<dbReference type="InterPro" id="IPR022770">
    <property type="entry name" value="IucA/IucC-like_C"/>
</dbReference>
<evidence type="ECO:0000256" key="2">
    <source>
        <dbReference type="ARBA" id="ARBA00007832"/>
    </source>
</evidence>
<gene>
    <name evidence="6" type="ORF">GCM10023205_23270</name>
</gene>
<feature type="region of interest" description="Disordered" evidence="3">
    <location>
        <begin position="36"/>
        <end position="106"/>
    </location>
</feature>
<dbReference type="EMBL" id="BAABHS010000007">
    <property type="protein sequence ID" value="GAA4959582.1"/>
    <property type="molecule type" value="Genomic_DNA"/>
</dbReference>
<feature type="domain" description="Aerobactin siderophore biosynthesis IucA/IucC-like C-terminal" evidence="5">
    <location>
        <begin position="465"/>
        <end position="606"/>
    </location>
</feature>
<comment type="similarity">
    <text evidence="2">Belongs to the IucA/IucC family.</text>
</comment>
<evidence type="ECO:0000256" key="1">
    <source>
        <dbReference type="ARBA" id="ARBA00004924"/>
    </source>
</evidence>
<dbReference type="Pfam" id="PF06276">
    <property type="entry name" value="FhuF"/>
    <property type="match status" value="1"/>
</dbReference>
<dbReference type="Gene3D" id="3.30.310.280">
    <property type="match status" value="1"/>
</dbReference>
<comment type="pathway">
    <text evidence="1">Siderophore biosynthesis.</text>
</comment>
<evidence type="ECO:0000259" key="5">
    <source>
        <dbReference type="Pfam" id="PF06276"/>
    </source>
</evidence>
<keyword evidence="7" id="KW-1185">Reference proteome</keyword>
<dbReference type="Proteomes" id="UP001500466">
    <property type="component" value="Unassembled WGS sequence"/>
</dbReference>
<accession>A0ABP9H2S0</accession>
<dbReference type="Pfam" id="PF04183">
    <property type="entry name" value="IucA_IucC"/>
    <property type="match status" value="1"/>
</dbReference>
<dbReference type="RefSeq" id="WP_345675312.1">
    <property type="nucleotide sequence ID" value="NZ_BAABHS010000007.1"/>
</dbReference>
<evidence type="ECO:0000259" key="4">
    <source>
        <dbReference type="Pfam" id="PF04183"/>
    </source>
</evidence>
<comment type="caution">
    <text evidence="6">The sequence shown here is derived from an EMBL/GenBank/DDBJ whole genome shotgun (WGS) entry which is preliminary data.</text>
</comment>
<sequence>MPLPDYPELNGPAWQEAAAGLLIALLAEYAETGLLVPQPDEPATGTDTAADGDGSAETGPGTAPEAEPGAKRGKSPGNEPGAEADGAPESGAPAHVDPGPDPEAEAGPVRYRLHLASHAVYSFRARRGAWGTWRIQPGSVLRVADGGAAAADDPARFVVDARAELGLDEGGAARLVRDVNAAVVAAVRDTARDRPSAAEAAELPYLDLSAWLRTLPRPGGADPAFAATDTARWAPAARNPVRLPWAAVHRGIGLWRGGAEADEQRLLGEELEPSTRRRFTAKLRDRGLDPADYRWLPVHPWHWDATVLPLFAADVAHGRIVPLGDGGPDRYLPHDGGRVFTNLDRPGRRDVVLPLAEPGADPAARTAPPHPAAAAWFAERLRADAFLAEARTIVLADLASAAVRHPDLDPHADRGLFAAAWREPLAARLEPGERARPFAALTHRDPAGIPLIAELVRRSGLAPREWLRWLCTVAMPPLIHLLYRYGLAFPVTGTSLVLVSDAAEVPARLVLRGVGSAPLLCHGAGGLPFPEAAGLPLPGSRPADGARLLAAALFDGPMRRIAAVAVDELGLSEEDFRELADDETDGYRSRFPDLAERHALFGPIEPSRVAESPLDARQFGYLLWDGVPQPRGHTRGTACRTPPK</sequence>
<dbReference type="PANTHER" id="PTHR34384:SF6">
    <property type="entry name" value="STAPHYLOFERRIN B SYNTHASE"/>
    <property type="match status" value="1"/>
</dbReference>
<evidence type="ECO:0000256" key="3">
    <source>
        <dbReference type="SAM" id="MobiDB-lite"/>
    </source>
</evidence>
<protein>
    <submittedName>
        <fullName evidence="6">IucA/IucC family protein</fullName>
    </submittedName>
</protein>
<organism evidence="6 7">
    <name type="scientific">Yinghuangia aomiensis</name>
    <dbReference type="NCBI Taxonomy" id="676205"/>
    <lineage>
        <taxon>Bacteria</taxon>
        <taxon>Bacillati</taxon>
        <taxon>Actinomycetota</taxon>
        <taxon>Actinomycetes</taxon>
        <taxon>Kitasatosporales</taxon>
        <taxon>Streptomycetaceae</taxon>
        <taxon>Yinghuangia</taxon>
    </lineage>
</organism>
<reference evidence="7" key="1">
    <citation type="journal article" date="2019" name="Int. J. Syst. Evol. Microbiol.">
        <title>The Global Catalogue of Microorganisms (GCM) 10K type strain sequencing project: providing services to taxonomists for standard genome sequencing and annotation.</title>
        <authorList>
            <consortium name="The Broad Institute Genomics Platform"/>
            <consortium name="The Broad Institute Genome Sequencing Center for Infectious Disease"/>
            <person name="Wu L."/>
            <person name="Ma J."/>
        </authorList>
    </citation>
    <scope>NUCLEOTIDE SEQUENCE [LARGE SCALE GENOMIC DNA]</scope>
    <source>
        <strain evidence="7">JCM 17986</strain>
    </source>
</reference>
<feature type="compositionally biased region" description="Low complexity" evidence="3">
    <location>
        <begin position="41"/>
        <end position="59"/>
    </location>
</feature>
<feature type="domain" description="Aerobactin siderophore biosynthesis IucA/IucC N-terminal" evidence="4">
    <location>
        <begin position="225"/>
        <end position="443"/>
    </location>
</feature>
<dbReference type="Gene3D" id="1.10.510.40">
    <property type="match status" value="1"/>
</dbReference>
<proteinExistence type="inferred from homology"/>
<dbReference type="PANTHER" id="PTHR34384">
    <property type="entry name" value="L-2,3-DIAMINOPROPANOATE--CITRATE LIGASE"/>
    <property type="match status" value="1"/>
</dbReference>
<evidence type="ECO:0000313" key="7">
    <source>
        <dbReference type="Proteomes" id="UP001500466"/>
    </source>
</evidence>
<evidence type="ECO:0000313" key="6">
    <source>
        <dbReference type="EMBL" id="GAA4959582.1"/>
    </source>
</evidence>
<dbReference type="InterPro" id="IPR037455">
    <property type="entry name" value="LucA/IucC-like"/>
</dbReference>
<dbReference type="InterPro" id="IPR007310">
    <property type="entry name" value="Aerobactin_biosyn_IucA/IucC_N"/>
</dbReference>
<name>A0ABP9H2S0_9ACTN</name>